<protein>
    <submittedName>
        <fullName evidence="1">TIGR04141 family sporadically distributed protein</fullName>
    </submittedName>
</protein>
<dbReference type="EMBL" id="AP026867">
    <property type="protein sequence ID" value="BDS10937.1"/>
    <property type="molecule type" value="Genomic_DNA"/>
</dbReference>
<dbReference type="InterPro" id="IPR026487">
    <property type="entry name" value="CHP04141"/>
</dbReference>
<keyword evidence="2" id="KW-1185">Reference proteome</keyword>
<dbReference type="AlphaFoldDB" id="A0A915YD73"/>
<sequence>MNQNIKLYKVDKDYYRLSQIKSNKRIIERIIQLAREKIKMKKEFKIEEIPYMVEGNITYYLYVHNFSEKKSDWVKFFPTELTSNLEFDILNISILLFIDNGFDIFIVVGGKGFQLVIPFIDHTFGLSILSRLIKPEEDLITSINSRGITGNRSGLSEQFRNEFRMIDFVRFGKVPTELHITLSQNISNIHFDFLQSKTGERIKIYAGKSFKIKKNIDFKKLHKIVEEMGHILSIVPSDFLSTYIEIKNHRKIEEELTPLLHQSIFQDLSQVATYGSSTAQNENSLIGKRFKFDLSHPEKIAQFYEADYYILKEKTEKGKYSEFNRVQNKENIYDSVVKRIIELGYHLDFYKFRAFAQGIRVVSYSDGKLSTSASFFYHFTSEFLFENRPIFLVDNKWYELKNSFVSDLEFECTETIKAYKLPSHILPLPWDKAVTKKESEYNLKYDDLDNYIVLDTITPNGVELCDILYIEKDKIYLVHVKFGFDAALRELTNQVTLSARRLYEDKKSGNFDYLGKVYDGIILKQKSNFNYTKAGFISLFDKKITYVFAFASQLKHDYLVEENIHKYKSNIARYSLVQCNQDMKAFMYDLNIWQIRRNYHIIK</sequence>
<dbReference type="KEGG" id="aup:AsAng_0016470"/>
<name>A0A915YD73_9BACT</name>
<dbReference type="Pfam" id="PF19614">
    <property type="entry name" value="DUF6119"/>
    <property type="match status" value="1"/>
</dbReference>
<organism evidence="1 2">
    <name type="scientific">Aureispira anguillae</name>
    <dbReference type="NCBI Taxonomy" id="2864201"/>
    <lineage>
        <taxon>Bacteria</taxon>
        <taxon>Pseudomonadati</taxon>
        <taxon>Bacteroidota</taxon>
        <taxon>Saprospiria</taxon>
        <taxon>Saprospirales</taxon>
        <taxon>Saprospiraceae</taxon>
        <taxon>Aureispira</taxon>
    </lineage>
</organism>
<reference evidence="1" key="1">
    <citation type="submission" date="2022-09" db="EMBL/GenBank/DDBJ databases">
        <title>Aureispira anguillicida sp. nov., isolated from Leptocephalus of Japanese eel Anguilla japonica.</title>
        <authorList>
            <person name="Yuasa K."/>
            <person name="Mekata T."/>
            <person name="Ikunari K."/>
        </authorList>
    </citation>
    <scope>NUCLEOTIDE SEQUENCE</scope>
    <source>
        <strain evidence="1">EL160426</strain>
    </source>
</reference>
<accession>A0A915YD73</accession>
<dbReference type="Proteomes" id="UP001060919">
    <property type="component" value="Chromosome"/>
</dbReference>
<dbReference type="NCBIfam" id="TIGR04141">
    <property type="entry name" value="TIGR04141 family sporadically distributed protein"/>
    <property type="match status" value="1"/>
</dbReference>
<gene>
    <name evidence="1" type="ORF">AsAng_0016470</name>
</gene>
<dbReference type="RefSeq" id="WP_264792170.1">
    <property type="nucleotide sequence ID" value="NZ_AP026867.1"/>
</dbReference>
<evidence type="ECO:0000313" key="2">
    <source>
        <dbReference type="Proteomes" id="UP001060919"/>
    </source>
</evidence>
<evidence type="ECO:0000313" key="1">
    <source>
        <dbReference type="EMBL" id="BDS10937.1"/>
    </source>
</evidence>
<proteinExistence type="predicted"/>